<name>A0AAD1ZGD7_9LAMI</name>
<evidence type="ECO:0000313" key="1">
    <source>
        <dbReference type="EMBL" id="CAI9768884.1"/>
    </source>
</evidence>
<protein>
    <submittedName>
        <fullName evidence="1">Uncharacterized protein</fullName>
    </submittedName>
</protein>
<gene>
    <name evidence="1" type="ORF">FPE_LOCUS17406</name>
</gene>
<proteinExistence type="predicted"/>
<evidence type="ECO:0000313" key="2">
    <source>
        <dbReference type="Proteomes" id="UP000834106"/>
    </source>
</evidence>
<keyword evidence="2" id="KW-1185">Reference proteome</keyword>
<dbReference type="Proteomes" id="UP000834106">
    <property type="component" value="Chromosome 10"/>
</dbReference>
<organism evidence="1 2">
    <name type="scientific">Fraxinus pennsylvanica</name>
    <dbReference type="NCBI Taxonomy" id="56036"/>
    <lineage>
        <taxon>Eukaryota</taxon>
        <taxon>Viridiplantae</taxon>
        <taxon>Streptophyta</taxon>
        <taxon>Embryophyta</taxon>
        <taxon>Tracheophyta</taxon>
        <taxon>Spermatophyta</taxon>
        <taxon>Magnoliopsida</taxon>
        <taxon>eudicotyledons</taxon>
        <taxon>Gunneridae</taxon>
        <taxon>Pentapetalae</taxon>
        <taxon>asterids</taxon>
        <taxon>lamiids</taxon>
        <taxon>Lamiales</taxon>
        <taxon>Oleaceae</taxon>
        <taxon>Oleeae</taxon>
        <taxon>Fraxinus</taxon>
    </lineage>
</organism>
<accession>A0AAD1ZGD7</accession>
<reference evidence="1" key="1">
    <citation type="submission" date="2023-05" db="EMBL/GenBank/DDBJ databases">
        <authorList>
            <person name="Huff M."/>
        </authorList>
    </citation>
    <scope>NUCLEOTIDE SEQUENCE</scope>
</reference>
<sequence length="171" mass="19003">MGKHWLSNVAGELALLAGLVLWATKFPRTRTDTSILAIPKRGVGLISERFLPCENVKLNFSKSRSVVLHSFGFLGSVDGNTLYHFVFACSVDGNFSMKQKKKCKGTTQILNMEGAPPVASPNSWLYKADRELESLPQQSLLQSINLNYRERLDIKTKLFSFSSHAGLELLA</sequence>
<dbReference type="AlphaFoldDB" id="A0AAD1ZGD7"/>
<dbReference type="EMBL" id="OU503045">
    <property type="protein sequence ID" value="CAI9768884.1"/>
    <property type="molecule type" value="Genomic_DNA"/>
</dbReference>